<evidence type="ECO:0000313" key="3">
    <source>
        <dbReference type="Proteomes" id="UP000243819"/>
    </source>
</evidence>
<accession>A0A1I0CQR7</accession>
<sequence>MTENRSKMIFVSSIWVYIYSIYSYLIINSIRISDLEKFFVALFVFPFFFLYQLIVYNLFKEYKNRLVYNVLFIIKCLLFLAQPIFIKYIPLYSKYNHILFVLTAICVFIIDYHIMKLKNKVNLSSIHLSEEEKVTIKTKVFEILEAQRSTLFPVFLLFNLYTMGIEKIEITTIIFYGLIFWFICFKRLHKKTLLLLITFSILALILWVSSLELVAFVEGIIVFSILVQTYILLNKMTISWKYFKQK</sequence>
<keyword evidence="1" id="KW-0812">Transmembrane</keyword>
<evidence type="ECO:0000313" key="2">
    <source>
        <dbReference type="EMBL" id="SET22118.1"/>
    </source>
</evidence>
<dbReference type="RefSeq" id="WP_091351587.1">
    <property type="nucleotide sequence ID" value="NZ_FOIF01000088.1"/>
</dbReference>
<evidence type="ECO:0000256" key="1">
    <source>
        <dbReference type="SAM" id="Phobius"/>
    </source>
</evidence>
<feature type="transmembrane region" description="Helical" evidence="1">
    <location>
        <begin position="66"/>
        <end position="89"/>
    </location>
</feature>
<feature type="transmembrane region" description="Helical" evidence="1">
    <location>
        <begin position="215"/>
        <end position="233"/>
    </location>
</feature>
<proteinExistence type="predicted"/>
<protein>
    <submittedName>
        <fullName evidence="2">Uncharacterized protein</fullName>
    </submittedName>
</protein>
<feature type="transmembrane region" description="Helical" evidence="1">
    <location>
        <begin position="168"/>
        <end position="185"/>
    </location>
</feature>
<dbReference type="EMBL" id="FOIF01000088">
    <property type="protein sequence ID" value="SET22118.1"/>
    <property type="molecule type" value="Genomic_DNA"/>
</dbReference>
<keyword evidence="3" id="KW-1185">Reference proteome</keyword>
<feature type="transmembrane region" description="Helical" evidence="1">
    <location>
        <begin position="95"/>
        <end position="114"/>
    </location>
</feature>
<keyword evidence="1" id="KW-1133">Transmembrane helix</keyword>
<dbReference type="OrthoDB" id="2967007at2"/>
<keyword evidence="1" id="KW-0472">Membrane</keyword>
<gene>
    <name evidence="2" type="ORF">SAMN03080614_10885</name>
</gene>
<dbReference type="STRING" id="1120990.SAMN03080614_10885"/>
<dbReference type="AlphaFoldDB" id="A0A1I0CQR7"/>
<organism evidence="2 3">
    <name type="scientific">Anaerobranca gottschalkii DSM 13577</name>
    <dbReference type="NCBI Taxonomy" id="1120990"/>
    <lineage>
        <taxon>Bacteria</taxon>
        <taxon>Bacillati</taxon>
        <taxon>Bacillota</taxon>
        <taxon>Clostridia</taxon>
        <taxon>Eubacteriales</taxon>
        <taxon>Proteinivoracaceae</taxon>
        <taxon>Anaerobranca</taxon>
    </lineage>
</organism>
<name>A0A1I0CQR7_9FIRM</name>
<dbReference type="Proteomes" id="UP000243819">
    <property type="component" value="Unassembled WGS sequence"/>
</dbReference>
<feature type="transmembrane region" description="Helical" evidence="1">
    <location>
        <begin position="9"/>
        <end position="27"/>
    </location>
</feature>
<reference evidence="3" key="1">
    <citation type="submission" date="2016-10" db="EMBL/GenBank/DDBJ databases">
        <authorList>
            <person name="Varghese N."/>
            <person name="Submissions S."/>
        </authorList>
    </citation>
    <scope>NUCLEOTIDE SEQUENCE [LARGE SCALE GENOMIC DNA]</scope>
    <source>
        <strain evidence="3">DSM 13577</strain>
    </source>
</reference>
<feature type="transmembrane region" description="Helical" evidence="1">
    <location>
        <begin position="192"/>
        <end position="209"/>
    </location>
</feature>
<feature type="transmembrane region" description="Helical" evidence="1">
    <location>
        <begin position="39"/>
        <end position="59"/>
    </location>
</feature>